<reference evidence="7" key="1">
    <citation type="submission" date="2014-09" db="EMBL/GenBank/DDBJ databases">
        <title>Genome sequence of the luminous mushroom Mycena chlorophos for searching fungal bioluminescence genes.</title>
        <authorList>
            <person name="Tanaka Y."/>
            <person name="Kasuga D."/>
            <person name="Oba Y."/>
            <person name="Hase S."/>
            <person name="Sato K."/>
            <person name="Oba Y."/>
            <person name="Sakakibara Y."/>
        </authorList>
    </citation>
    <scope>NUCLEOTIDE SEQUENCE</scope>
</reference>
<feature type="region of interest" description="Disordered" evidence="5">
    <location>
        <begin position="46"/>
        <end position="110"/>
    </location>
</feature>
<dbReference type="Pfam" id="PF00172">
    <property type="entry name" value="Zn_clus"/>
    <property type="match status" value="1"/>
</dbReference>
<evidence type="ECO:0000256" key="1">
    <source>
        <dbReference type="ARBA" id="ARBA00023015"/>
    </source>
</evidence>
<evidence type="ECO:0000256" key="4">
    <source>
        <dbReference type="ARBA" id="ARBA00023242"/>
    </source>
</evidence>
<keyword evidence="8" id="KW-1185">Reference proteome</keyword>
<evidence type="ECO:0000313" key="8">
    <source>
        <dbReference type="Proteomes" id="UP000815677"/>
    </source>
</evidence>
<evidence type="ECO:0000256" key="3">
    <source>
        <dbReference type="ARBA" id="ARBA00023163"/>
    </source>
</evidence>
<dbReference type="PANTHER" id="PTHR31069:SF32">
    <property type="entry name" value="ARGININE METABOLISM REGULATION PROTEIN II"/>
    <property type="match status" value="1"/>
</dbReference>
<accession>A0ABQ0KUM1</accession>
<dbReference type="EMBL" id="DF838039">
    <property type="protein sequence ID" value="GAT42511.1"/>
    <property type="molecule type" value="Genomic_DNA"/>
</dbReference>
<name>A0ABQ0KUM1_MYCCL</name>
<protein>
    <recommendedName>
        <fullName evidence="6">Zn(2)-C6 fungal-type domain-containing protein</fullName>
    </recommendedName>
</protein>
<dbReference type="InterPro" id="IPR036864">
    <property type="entry name" value="Zn2-C6_fun-type_DNA-bd_sf"/>
</dbReference>
<evidence type="ECO:0000256" key="2">
    <source>
        <dbReference type="ARBA" id="ARBA00023125"/>
    </source>
</evidence>
<dbReference type="CDD" id="cd00067">
    <property type="entry name" value="GAL4"/>
    <property type="match status" value="1"/>
</dbReference>
<dbReference type="SUPFAM" id="SSF57701">
    <property type="entry name" value="Zn2/Cys6 DNA-binding domain"/>
    <property type="match status" value="1"/>
</dbReference>
<organism evidence="7 8">
    <name type="scientific">Mycena chlorophos</name>
    <name type="common">Agaric fungus</name>
    <name type="synonym">Agaricus chlorophos</name>
    <dbReference type="NCBI Taxonomy" id="658473"/>
    <lineage>
        <taxon>Eukaryota</taxon>
        <taxon>Fungi</taxon>
        <taxon>Dikarya</taxon>
        <taxon>Basidiomycota</taxon>
        <taxon>Agaricomycotina</taxon>
        <taxon>Agaricomycetes</taxon>
        <taxon>Agaricomycetidae</taxon>
        <taxon>Agaricales</taxon>
        <taxon>Marasmiineae</taxon>
        <taxon>Mycenaceae</taxon>
        <taxon>Mycena</taxon>
    </lineage>
</organism>
<keyword evidence="3" id="KW-0804">Transcription</keyword>
<evidence type="ECO:0000313" key="7">
    <source>
        <dbReference type="EMBL" id="GAT42511.1"/>
    </source>
</evidence>
<dbReference type="InterPro" id="IPR001138">
    <property type="entry name" value="Zn2Cys6_DnaBD"/>
</dbReference>
<dbReference type="SMART" id="SM00066">
    <property type="entry name" value="GAL4"/>
    <property type="match status" value="1"/>
</dbReference>
<dbReference type="InterPro" id="IPR050675">
    <property type="entry name" value="OAF3"/>
</dbReference>
<dbReference type="PROSITE" id="PS00463">
    <property type="entry name" value="ZN2_CY6_FUNGAL_1"/>
    <property type="match status" value="1"/>
</dbReference>
<gene>
    <name evidence="7" type="ORF">MCHLO_00224</name>
</gene>
<dbReference type="Gene3D" id="4.10.240.10">
    <property type="entry name" value="Zn(2)-C6 fungal-type DNA-binding domain"/>
    <property type="match status" value="1"/>
</dbReference>
<sequence>MADVENENPAGLVCDSCKASKKKCDRRAPCDSCTKKNLSCVYTKAPAPNAQDPAHLPQTARVGFPKKPKTAVREEAPQEPTVVDAEPPPIFTVRKRKRDHSSSAPPDAESLEMLQMRLTFIERMFLSGSLVPKYPIPFTDTIASLDAMTAAELKQNRRAKAEAQATNAVAM</sequence>
<evidence type="ECO:0000256" key="5">
    <source>
        <dbReference type="SAM" id="MobiDB-lite"/>
    </source>
</evidence>
<dbReference type="Proteomes" id="UP000815677">
    <property type="component" value="Unassembled WGS sequence"/>
</dbReference>
<dbReference type="PROSITE" id="PS50048">
    <property type="entry name" value="ZN2_CY6_FUNGAL_2"/>
    <property type="match status" value="1"/>
</dbReference>
<proteinExistence type="predicted"/>
<dbReference type="PANTHER" id="PTHR31069">
    <property type="entry name" value="OLEATE-ACTIVATED TRANSCRIPTION FACTOR 1-RELATED"/>
    <property type="match status" value="1"/>
</dbReference>
<keyword evidence="2" id="KW-0238">DNA-binding</keyword>
<feature type="domain" description="Zn(2)-C6 fungal-type" evidence="6">
    <location>
        <begin position="13"/>
        <end position="42"/>
    </location>
</feature>
<evidence type="ECO:0000259" key="6">
    <source>
        <dbReference type="PROSITE" id="PS50048"/>
    </source>
</evidence>
<keyword evidence="4" id="KW-0539">Nucleus</keyword>
<keyword evidence="1" id="KW-0805">Transcription regulation</keyword>